<evidence type="ECO:0000313" key="1">
    <source>
        <dbReference type="EMBL" id="KAK6938755.1"/>
    </source>
</evidence>
<accession>A0AAN8VR90</accession>
<reference evidence="1 2" key="1">
    <citation type="submission" date="2023-12" db="EMBL/GenBank/DDBJ databases">
        <title>A high-quality genome assembly for Dillenia turbinata (Dilleniales).</title>
        <authorList>
            <person name="Chanderbali A."/>
        </authorList>
    </citation>
    <scope>NUCLEOTIDE SEQUENCE [LARGE SCALE GENOMIC DNA]</scope>
    <source>
        <strain evidence="1">LSX21</strain>
        <tissue evidence="1">Leaf</tissue>
    </source>
</reference>
<sequence>MECVVHGIIKTQIQDDSKTNFSMSRPLKYYFRVFVVFKENDYGPMNCA</sequence>
<evidence type="ECO:0000313" key="2">
    <source>
        <dbReference type="Proteomes" id="UP001370490"/>
    </source>
</evidence>
<gene>
    <name evidence="1" type="ORF">RJ641_032263</name>
</gene>
<comment type="caution">
    <text evidence="1">The sequence shown here is derived from an EMBL/GenBank/DDBJ whole genome shotgun (WGS) entry which is preliminary data.</text>
</comment>
<organism evidence="1 2">
    <name type="scientific">Dillenia turbinata</name>
    <dbReference type="NCBI Taxonomy" id="194707"/>
    <lineage>
        <taxon>Eukaryota</taxon>
        <taxon>Viridiplantae</taxon>
        <taxon>Streptophyta</taxon>
        <taxon>Embryophyta</taxon>
        <taxon>Tracheophyta</taxon>
        <taxon>Spermatophyta</taxon>
        <taxon>Magnoliopsida</taxon>
        <taxon>eudicotyledons</taxon>
        <taxon>Gunneridae</taxon>
        <taxon>Pentapetalae</taxon>
        <taxon>Dilleniales</taxon>
        <taxon>Dilleniaceae</taxon>
        <taxon>Dillenia</taxon>
    </lineage>
</organism>
<keyword evidence="2" id="KW-1185">Reference proteome</keyword>
<protein>
    <submittedName>
        <fullName evidence="1">Uncharacterized protein</fullName>
    </submittedName>
</protein>
<dbReference type="AlphaFoldDB" id="A0AAN8VR90"/>
<proteinExistence type="predicted"/>
<dbReference type="Proteomes" id="UP001370490">
    <property type="component" value="Unassembled WGS sequence"/>
</dbReference>
<name>A0AAN8VR90_9MAGN</name>
<dbReference type="EMBL" id="JBAMMX010000006">
    <property type="protein sequence ID" value="KAK6938755.1"/>
    <property type="molecule type" value="Genomic_DNA"/>
</dbReference>